<feature type="signal peptide" evidence="1">
    <location>
        <begin position="1"/>
        <end position="19"/>
    </location>
</feature>
<feature type="chain" id="PRO_5002218213" evidence="1">
    <location>
        <begin position="20"/>
        <end position="59"/>
    </location>
</feature>
<evidence type="ECO:0000313" key="2">
    <source>
        <dbReference type="EMBL" id="KIK40975.1"/>
    </source>
</evidence>
<dbReference type="HOGENOM" id="CLU_2962414_0_0_1"/>
<sequence length="59" mass="6304">MRFSFVLAVVAALAVSISATEEATCPIVCIYDKDCAGCGPAHRSDQYAMHAWWAVGLSI</sequence>
<reference evidence="3" key="2">
    <citation type="submission" date="2015-01" db="EMBL/GenBank/DDBJ databases">
        <title>Evolutionary Origins and Diversification of the Mycorrhizal Mutualists.</title>
        <authorList>
            <consortium name="DOE Joint Genome Institute"/>
            <consortium name="Mycorrhizal Genomics Consortium"/>
            <person name="Kohler A."/>
            <person name="Kuo A."/>
            <person name="Nagy L.G."/>
            <person name="Floudas D."/>
            <person name="Copeland A."/>
            <person name="Barry K.W."/>
            <person name="Cichocki N."/>
            <person name="Veneault-Fourrey C."/>
            <person name="LaButti K."/>
            <person name="Lindquist E.A."/>
            <person name="Lipzen A."/>
            <person name="Lundell T."/>
            <person name="Morin E."/>
            <person name="Murat C."/>
            <person name="Riley R."/>
            <person name="Ohm R."/>
            <person name="Sun H."/>
            <person name="Tunlid A."/>
            <person name="Henrissat B."/>
            <person name="Grigoriev I.V."/>
            <person name="Hibbett D.S."/>
            <person name="Martin F."/>
        </authorList>
    </citation>
    <scope>NUCLEOTIDE SEQUENCE [LARGE SCALE GENOMIC DNA]</scope>
    <source>
        <strain evidence="3">UH-Slu-Lm8-n1</strain>
    </source>
</reference>
<gene>
    <name evidence="2" type="ORF">CY34DRAFT_806643</name>
</gene>
<accession>A0A0C9ZT17</accession>
<reference evidence="2 3" key="1">
    <citation type="submission" date="2014-04" db="EMBL/GenBank/DDBJ databases">
        <authorList>
            <consortium name="DOE Joint Genome Institute"/>
            <person name="Kuo A."/>
            <person name="Ruytinx J."/>
            <person name="Rineau F."/>
            <person name="Colpaert J."/>
            <person name="Kohler A."/>
            <person name="Nagy L.G."/>
            <person name="Floudas D."/>
            <person name="Copeland A."/>
            <person name="Barry K.W."/>
            <person name="Cichocki N."/>
            <person name="Veneault-Fourrey C."/>
            <person name="LaButti K."/>
            <person name="Lindquist E.A."/>
            <person name="Lipzen A."/>
            <person name="Lundell T."/>
            <person name="Morin E."/>
            <person name="Murat C."/>
            <person name="Sun H."/>
            <person name="Tunlid A."/>
            <person name="Henrissat B."/>
            <person name="Grigoriev I.V."/>
            <person name="Hibbett D.S."/>
            <person name="Martin F."/>
            <person name="Nordberg H.P."/>
            <person name="Cantor M.N."/>
            <person name="Hua S.X."/>
        </authorList>
    </citation>
    <scope>NUCLEOTIDE SEQUENCE [LARGE SCALE GENOMIC DNA]</scope>
    <source>
        <strain evidence="2 3">UH-Slu-Lm8-n1</strain>
    </source>
</reference>
<protein>
    <submittedName>
        <fullName evidence="2">Uncharacterized protein</fullName>
    </submittedName>
</protein>
<keyword evidence="1" id="KW-0732">Signal</keyword>
<proteinExistence type="predicted"/>
<evidence type="ECO:0000256" key="1">
    <source>
        <dbReference type="SAM" id="SignalP"/>
    </source>
</evidence>
<name>A0A0C9ZT17_9AGAM</name>
<evidence type="ECO:0000313" key="3">
    <source>
        <dbReference type="Proteomes" id="UP000054485"/>
    </source>
</evidence>
<dbReference type="InParanoid" id="A0A0C9ZT17"/>
<dbReference type="AlphaFoldDB" id="A0A0C9ZT17"/>
<organism evidence="2 3">
    <name type="scientific">Suillus luteus UH-Slu-Lm8-n1</name>
    <dbReference type="NCBI Taxonomy" id="930992"/>
    <lineage>
        <taxon>Eukaryota</taxon>
        <taxon>Fungi</taxon>
        <taxon>Dikarya</taxon>
        <taxon>Basidiomycota</taxon>
        <taxon>Agaricomycotina</taxon>
        <taxon>Agaricomycetes</taxon>
        <taxon>Agaricomycetidae</taxon>
        <taxon>Boletales</taxon>
        <taxon>Suillineae</taxon>
        <taxon>Suillaceae</taxon>
        <taxon>Suillus</taxon>
    </lineage>
</organism>
<dbReference type="Proteomes" id="UP000054485">
    <property type="component" value="Unassembled WGS sequence"/>
</dbReference>
<dbReference type="EMBL" id="KN835284">
    <property type="protein sequence ID" value="KIK40975.1"/>
    <property type="molecule type" value="Genomic_DNA"/>
</dbReference>
<keyword evidence="3" id="KW-1185">Reference proteome</keyword>